<evidence type="ECO:0000313" key="3">
    <source>
        <dbReference type="EMBL" id="MBW8637892.1"/>
    </source>
</evidence>
<proteinExistence type="predicted"/>
<reference evidence="3" key="1">
    <citation type="submission" date="2021-08" db="EMBL/GenBank/DDBJ databases">
        <title>Hoeflea bacterium WL0058 sp. nov., isolated from the sediment.</title>
        <authorList>
            <person name="Wang L."/>
            <person name="Zhang D."/>
        </authorList>
    </citation>
    <scope>NUCLEOTIDE SEQUENCE</scope>
    <source>
        <strain evidence="3">WL0058</strain>
    </source>
</reference>
<organism evidence="3 4">
    <name type="scientific">Flavimaribacter sediminis</name>
    <dbReference type="NCBI Taxonomy" id="2865987"/>
    <lineage>
        <taxon>Bacteria</taxon>
        <taxon>Pseudomonadati</taxon>
        <taxon>Pseudomonadota</taxon>
        <taxon>Alphaproteobacteria</taxon>
        <taxon>Hyphomicrobiales</taxon>
        <taxon>Rhizobiaceae</taxon>
        <taxon>Flavimaribacter</taxon>
    </lineage>
</organism>
<accession>A0AAE2ZQN0</accession>
<sequence length="321" mass="33745">MLTRTLLVLVLCNLAVALFPADAAATSCSIPSRISVDFGDADTLTGNTATATDITIECSNLGSATAVTLCANYGPGFGGGFNGADRWMSAGFYEKLYYRFYTDAAHTTLWGHSDHPQLGSPQRIVLPVTQGTASGVVTLYGLLSGAQPTAEPDTYRDTISWHSVRFYYAAGDSLQCDAVTGAYATSQQVKVSAKVEANCLVEADDLDFGSASGNITHNIDASTSLSVTCTAGTKYWISLDDGQAGTYDPANRRMQSGTDMISYGLYTDAARTNAWGSGWDSVFGTASGGGVDLPVYGRVPPQSSVPPGVYTDTVVVTITYL</sequence>
<name>A0AAE2ZQN0_9HYPH</name>
<evidence type="ECO:0000256" key="1">
    <source>
        <dbReference type="SAM" id="SignalP"/>
    </source>
</evidence>
<dbReference type="SMART" id="SM00972">
    <property type="entry name" value="SCPU"/>
    <property type="match status" value="2"/>
</dbReference>
<feature type="chain" id="PRO_5042086414" evidence="1">
    <location>
        <begin position="24"/>
        <end position="321"/>
    </location>
</feature>
<dbReference type="RefSeq" id="WP_220228565.1">
    <property type="nucleotide sequence ID" value="NZ_JAICBX010000002.1"/>
</dbReference>
<feature type="domain" description="Spore coat protein U/FanG" evidence="2">
    <location>
        <begin position="187"/>
        <end position="317"/>
    </location>
</feature>
<protein>
    <submittedName>
        <fullName evidence="3">Spore coat U domain-containing protein</fullName>
    </submittedName>
</protein>
<dbReference type="Proteomes" id="UP001196509">
    <property type="component" value="Unassembled WGS sequence"/>
</dbReference>
<dbReference type="InterPro" id="IPR053167">
    <property type="entry name" value="Spore_coat_component"/>
</dbReference>
<feature type="domain" description="Spore coat protein U/FanG" evidence="2">
    <location>
        <begin position="22"/>
        <end position="159"/>
    </location>
</feature>
<evidence type="ECO:0000313" key="4">
    <source>
        <dbReference type="Proteomes" id="UP001196509"/>
    </source>
</evidence>
<feature type="signal peptide" evidence="1">
    <location>
        <begin position="1"/>
        <end position="23"/>
    </location>
</feature>
<dbReference type="Pfam" id="PF05229">
    <property type="entry name" value="SCPU"/>
    <property type="match status" value="2"/>
</dbReference>
<dbReference type="PANTHER" id="PTHR37089">
    <property type="entry name" value="PROTEIN U-RELATED"/>
    <property type="match status" value="1"/>
</dbReference>
<dbReference type="EMBL" id="JAICBX010000002">
    <property type="protein sequence ID" value="MBW8637892.1"/>
    <property type="molecule type" value="Genomic_DNA"/>
</dbReference>
<comment type="caution">
    <text evidence="3">The sequence shown here is derived from an EMBL/GenBank/DDBJ whole genome shotgun (WGS) entry which is preliminary data.</text>
</comment>
<dbReference type="InterPro" id="IPR007893">
    <property type="entry name" value="Spore_coat_U/FanG"/>
</dbReference>
<keyword evidence="1" id="KW-0732">Signal</keyword>
<keyword evidence="4" id="KW-1185">Reference proteome</keyword>
<gene>
    <name evidence="3" type="ORF">K1W69_11905</name>
</gene>
<dbReference type="AlphaFoldDB" id="A0AAE2ZQN0"/>
<evidence type="ECO:0000259" key="2">
    <source>
        <dbReference type="Pfam" id="PF05229"/>
    </source>
</evidence>